<accession>A0A261QWZ4</accession>
<dbReference type="OrthoDB" id="9770923at2"/>
<dbReference type="PANTHER" id="PTHR31566">
    <property type="entry name" value="CYTOCHROME C BIOGENESIS PROTEIN CCS1, CHLOROPLASTIC"/>
    <property type="match status" value="1"/>
</dbReference>
<dbReference type="AlphaFoldDB" id="A0A261QWZ4"/>
<dbReference type="GO" id="GO:0016020">
    <property type="term" value="C:membrane"/>
    <property type="evidence" value="ECO:0007669"/>
    <property type="project" value="UniProtKB-SubCell"/>
</dbReference>
<dbReference type="Proteomes" id="UP000216947">
    <property type="component" value="Unassembled WGS sequence"/>
</dbReference>
<feature type="transmembrane region" description="Helical" evidence="6">
    <location>
        <begin position="54"/>
        <end position="72"/>
    </location>
</feature>
<evidence type="ECO:0000256" key="2">
    <source>
        <dbReference type="ARBA" id="ARBA00022692"/>
    </source>
</evidence>
<evidence type="ECO:0000256" key="5">
    <source>
        <dbReference type="ARBA" id="ARBA00023136"/>
    </source>
</evidence>
<evidence type="ECO:0000256" key="4">
    <source>
        <dbReference type="ARBA" id="ARBA00022989"/>
    </source>
</evidence>
<dbReference type="EMBL" id="NEVK01000008">
    <property type="protein sequence ID" value="OZI16880.1"/>
    <property type="molecule type" value="Genomic_DNA"/>
</dbReference>
<dbReference type="GO" id="GO:0017004">
    <property type="term" value="P:cytochrome complex assembly"/>
    <property type="evidence" value="ECO:0007669"/>
    <property type="project" value="UniProtKB-KW"/>
</dbReference>
<organism evidence="8 9">
    <name type="scientific">Bordetella genomosp. 7</name>
    <dbReference type="NCBI Taxonomy" id="1416805"/>
    <lineage>
        <taxon>Bacteria</taxon>
        <taxon>Pseudomonadati</taxon>
        <taxon>Pseudomonadota</taxon>
        <taxon>Betaproteobacteria</taxon>
        <taxon>Burkholderiales</taxon>
        <taxon>Alcaligenaceae</taxon>
        <taxon>Bordetella</taxon>
    </lineage>
</organism>
<name>A0A261QWZ4_9BORD</name>
<proteinExistence type="predicted"/>
<keyword evidence="3" id="KW-0201">Cytochrome c-type biogenesis</keyword>
<gene>
    <name evidence="8" type="ORF">CAL19_18195</name>
</gene>
<comment type="subcellular location">
    <subcellularLocation>
        <location evidence="1">Membrane</location>
        <topology evidence="1">Multi-pass membrane protein</topology>
    </subcellularLocation>
</comment>
<feature type="transmembrane region" description="Helical" evidence="6">
    <location>
        <begin position="602"/>
        <end position="620"/>
    </location>
</feature>
<evidence type="ECO:0000313" key="9">
    <source>
        <dbReference type="Proteomes" id="UP000216947"/>
    </source>
</evidence>
<dbReference type="InterPro" id="IPR007816">
    <property type="entry name" value="ResB-like_domain"/>
</dbReference>
<evidence type="ECO:0000256" key="6">
    <source>
        <dbReference type="SAM" id="Phobius"/>
    </source>
</evidence>
<keyword evidence="2 6" id="KW-0812">Transmembrane</keyword>
<reference evidence="9" key="1">
    <citation type="submission" date="2017-05" db="EMBL/GenBank/DDBJ databases">
        <title>Complete and WGS of Bordetella genogroups.</title>
        <authorList>
            <person name="Spilker T."/>
            <person name="Lipuma J."/>
        </authorList>
    </citation>
    <scope>NUCLEOTIDE SEQUENCE [LARGE SCALE GENOMIC DNA]</scope>
    <source>
        <strain evidence="9">AU18089</strain>
    </source>
</reference>
<keyword evidence="5 6" id="KW-0472">Membrane</keyword>
<dbReference type="InterPro" id="IPR023494">
    <property type="entry name" value="Cyt_c_bgen_Ccs1/CcsB/ResB"/>
</dbReference>
<keyword evidence="9" id="KW-1185">Reference proteome</keyword>
<evidence type="ECO:0000259" key="7">
    <source>
        <dbReference type="Pfam" id="PF05140"/>
    </source>
</evidence>
<dbReference type="PANTHER" id="PTHR31566:SF0">
    <property type="entry name" value="CYTOCHROME C BIOGENESIS PROTEIN CCS1, CHLOROPLASTIC"/>
    <property type="match status" value="1"/>
</dbReference>
<evidence type="ECO:0000256" key="1">
    <source>
        <dbReference type="ARBA" id="ARBA00004141"/>
    </source>
</evidence>
<sequence length="670" mass="72627">MRFAVSLLMFICVASVVGTVLVQNRSSSTYIDQFGPFWFEVFDKFSIWHVYNSWWFLAIMGFLVVSTTLCLIRNTPKMLRDARSFREHVRASSLRAFPHRVEMRDAAPAEQAAGDIKGVLVGQGYAVRERRDGDGIMLAAKKGSANRLGYICAHAALVIICLGGLLDSELAVRLQVLLAGKQPIVENMLISEVPPSGRLSPANPSFRASVLVPEGGQASTAVVMVGDGALVQPLPFTLKLKKFLIDYYSTGMPSRFASEVEVVDPETGKSFESTIEVNEPLRYKGVTVYQSSFDDGGSSVTLKGYPLVGTSGATFDVTGTVGKPAEITAHGADGSPRSMAIDITALRPINVEDLTGGTPSGNPLTLGEHVASVAGSAAGKKNENLRNVGPSIEYKLLDQAGQAHEFMNYMLPVELDGAAVFLAGVRNNASENYRYLRIPADADSSLAEFMNLRAALADPAARREAARRFAERNSPSPAERPALQTAAERALQTFSQGGLQAIANFLQANTPPDDLARAADVVIRLIGVSMAELRDVARERAGQPPVATEGEQAERAAQWSRLAVAALSDLHVYPAPVFLTLSDFNHQQASVFQVSRTPGKNAVYIGCLLLVLGVFSMFYIRDRRVWVWVKPAADGAGSDVQAAMTSQKRTLDFNHEFERFKQALLSRNRP</sequence>
<dbReference type="Pfam" id="PF05140">
    <property type="entry name" value="ResB"/>
    <property type="match status" value="1"/>
</dbReference>
<keyword evidence="4 6" id="KW-1133">Transmembrane helix</keyword>
<feature type="domain" description="ResB-like" evidence="7">
    <location>
        <begin position="1"/>
        <end position="658"/>
    </location>
</feature>
<protein>
    <submittedName>
        <fullName evidence="8">Cytochrome C biogenesis protein ResB</fullName>
    </submittedName>
</protein>
<comment type="caution">
    <text evidence="8">The sequence shown here is derived from an EMBL/GenBank/DDBJ whole genome shotgun (WGS) entry which is preliminary data.</text>
</comment>
<evidence type="ECO:0000256" key="3">
    <source>
        <dbReference type="ARBA" id="ARBA00022748"/>
    </source>
</evidence>
<feature type="transmembrane region" description="Helical" evidence="6">
    <location>
        <begin position="148"/>
        <end position="166"/>
    </location>
</feature>
<evidence type="ECO:0000313" key="8">
    <source>
        <dbReference type="EMBL" id="OZI16880.1"/>
    </source>
</evidence>